<evidence type="ECO:0000313" key="2">
    <source>
        <dbReference type="Proteomes" id="UP000297966"/>
    </source>
</evidence>
<keyword evidence="2" id="KW-1185">Reference proteome</keyword>
<name>A0A4Y9LEI7_9BRAD</name>
<dbReference type="Gene3D" id="1.10.575.10">
    <property type="entry name" value="P1 Nuclease"/>
    <property type="match status" value="1"/>
</dbReference>
<proteinExistence type="predicted"/>
<accession>A0A4Y9LEI7</accession>
<dbReference type="AlphaFoldDB" id="A0A4Y9LEI7"/>
<dbReference type="OrthoDB" id="267579at2"/>
<protein>
    <submittedName>
        <fullName evidence="1">Uncharacterized protein</fullName>
    </submittedName>
</protein>
<dbReference type="GO" id="GO:0016788">
    <property type="term" value="F:hydrolase activity, acting on ester bonds"/>
    <property type="evidence" value="ECO:0007669"/>
    <property type="project" value="InterPro"/>
</dbReference>
<dbReference type="SUPFAM" id="SSF48537">
    <property type="entry name" value="Phospholipase C/P1 nuclease"/>
    <property type="match status" value="1"/>
</dbReference>
<dbReference type="EMBL" id="SPQT01000029">
    <property type="protein sequence ID" value="TFV41326.1"/>
    <property type="molecule type" value="Genomic_DNA"/>
</dbReference>
<dbReference type="Proteomes" id="UP000297966">
    <property type="component" value="Unassembled WGS sequence"/>
</dbReference>
<gene>
    <name evidence="1" type="ORF">E4K65_36065</name>
</gene>
<reference evidence="1 2" key="1">
    <citation type="submission" date="2019-03" db="EMBL/GenBank/DDBJ databases">
        <title>Bradyrhizobium diversity isolated from nodules of Chamaecrista fasciculata.</title>
        <authorList>
            <person name="Klepa M.S."/>
            <person name="Urquiaga M.O."/>
            <person name="Hungria M."/>
            <person name="Delamuta J.R."/>
        </authorList>
    </citation>
    <scope>NUCLEOTIDE SEQUENCE [LARGE SCALE GENOMIC DNA]</scope>
    <source>
        <strain evidence="1 2">CNPSo 3448</strain>
    </source>
</reference>
<comment type="caution">
    <text evidence="1">The sequence shown here is derived from an EMBL/GenBank/DDBJ whole genome shotgun (WGS) entry which is preliminary data.</text>
</comment>
<sequence>MRALKLVVHLAGDPGAALHASEHNGDQGGNKLHVILHAKRSDGTSYTRAPTFHSICEDSLVDLQAYSWGS</sequence>
<evidence type="ECO:0000313" key="1">
    <source>
        <dbReference type="EMBL" id="TFV41326.1"/>
    </source>
</evidence>
<dbReference type="InterPro" id="IPR008947">
    <property type="entry name" value="PLipase_C/P1_nuclease_dom_sf"/>
</dbReference>
<organism evidence="1 2">
    <name type="scientific">Bradyrhizobium niftali</name>
    <dbReference type="NCBI Taxonomy" id="2560055"/>
    <lineage>
        <taxon>Bacteria</taxon>
        <taxon>Pseudomonadati</taxon>
        <taxon>Pseudomonadota</taxon>
        <taxon>Alphaproteobacteria</taxon>
        <taxon>Hyphomicrobiales</taxon>
        <taxon>Nitrobacteraceae</taxon>
        <taxon>Bradyrhizobium</taxon>
    </lineage>
</organism>